<dbReference type="GO" id="GO:0003700">
    <property type="term" value="F:DNA-binding transcription factor activity"/>
    <property type="evidence" value="ECO:0007669"/>
    <property type="project" value="InterPro"/>
</dbReference>
<dbReference type="PANTHER" id="PTHR43537">
    <property type="entry name" value="TRANSCRIPTIONAL REGULATOR, GNTR FAMILY"/>
    <property type="match status" value="1"/>
</dbReference>
<feature type="domain" description="HTH gntR-type" evidence="4">
    <location>
        <begin position="11"/>
        <end position="78"/>
    </location>
</feature>
<dbReference type="eggNOG" id="COG1802">
    <property type="taxonomic scope" value="Bacteria"/>
</dbReference>
<dbReference type="Pfam" id="PF07729">
    <property type="entry name" value="FCD"/>
    <property type="match status" value="1"/>
</dbReference>
<dbReference type="SUPFAM" id="SSF48008">
    <property type="entry name" value="GntR ligand-binding domain-like"/>
    <property type="match status" value="1"/>
</dbReference>
<gene>
    <name evidence="5" type="ordered locus">XALc_3035</name>
</gene>
<dbReference type="GO" id="GO:0003677">
    <property type="term" value="F:DNA binding"/>
    <property type="evidence" value="ECO:0007669"/>
    <property type="project" value="UniProtKB-KW"/>
</dbReference>
<dbReference type="RefSeq" id="WP_012917505.1">
    <property type="nucleotide sequence ID" value="NC_013722.1"/>
</dbReference>
<evidence type="ECO:0000259" key="4">
    <source>
        <dbReference type="PROSITE" id="PS50949"/>
    </source>
</evidence>
<accession>D2UGK1</accession>
<dbReference type="Gene3D" id="1.10.10.10">
    <property type="entry name" value="Winged helix-like DNA-binding domain superfamily/Winged helix DNA-binding domain"/>
    <property type="match status" value="1"/>
</dbReference>
<dbReference type="KEGG" id="xal:XALC_3035"/>
<dbReference type="STRING" id="380358.XALC_3035"/>
<keyword evidence="2" id="KW-0238">DNA-binding</keyword>
<proteinExistence type="predicted"/>
<dbReference type="GeneID" id="57878345"/>
<dbReference type="PATRIC" id="fig|29447.3.peg.3002"/>
<dbReference type="InterPro" id="IPR000524">
    <property type="entry name" value="Tscrpt_reg_HTH_GntR"/>
</dbReference>
<dbReference type="PRINTS" id="PR00035">
    <property type="entry name" value="HTHGNTR"/>
</dbReference>
<dbReference type="InterPro" id="IPR008920">
    <property type="entry name" value="TF_FadR/GntR_C"/>
</dbReference>
<keyword evidence="3" id="KW-0804">Transcription</keyword>
<name>D2UGK1_XANAP</name>
<dbReference type="SUPFAM" id="SSF46785">
    <property type="entry name" value="Winged helix' DNA-binding domain"/>
    <property type="match status" value="1"/>
</dbReference>
<dbReference type="CDD" id="cd07377">
    <property type="entry name" value="WHTH_GntR"/>
    <property type="match status" value="1"/>
</dbReference>
<dbReference type="Gene3D" id="1.20.120.530">
    <property type="entry name" value="GntR ligand-binding domain-like"/>
    <property type="match status" value="1"/>
</dbReference>
<evidence type="ECO:0000313" key="6">
    <source>
        <dbReference type="Proteomes" id="UP000001890"/>
    </source>
</evidence>
<dbReference type="PANTHER" id="PTHR43537:SF49">
    <property type="entry name" value="TRANSCRIPTIONAL REGULATORY PROTEIN"/>
    <property type="match status" value="1"/>
</dbReference>
<evidence type="ECO:0000256" key="2">
    <source>
        <dbReference type="ARBA" id="ARBA00023125"/>
    </source>
</evidence>
<dbReference type="EMBL" id="FP565176">
    <property type="protein sequence ID" value="CBA17512.1"/>
    <property type="molecule type" value="Genomic_DNA"/>
</dbReference>
<dbReference type="SMART" id="SM00345">
    <property type="entry name" value="HTH_GNTR"/>
    <property type="match status" value="1"/>
</dbReference>
<evidence type="ECO:0000256" key="3">
    <source>
        <dbReference type="ARBA" id="ARBA00023163"/>
    </source>
</evidence>
<keyword evidence="6" id="KW-1185">Reference proteome</keyword>
<sequence>MSTTHPFRSSAAQTTRVLLALRELILAGDLAANERLSEIALVERLGASRTPVRAALQRLAEEGLVQPLPGGGYAVQAFGERDVDDAIELRGTLEGLAARLAAERGVDPALLAQAQAVLTRIDQTLATTTLREEDFASYVSCNERLHALLIEMADSPLLTRECARIAQLPFASASSFVLNRNRAAQILRLAQEQHRQVLDAIQRRQGTRAEALMREHARLAQHNLHQALHEHDTLDQMQGNRLLGYRLRA</sequence>
<dbReference type="Proteomes" id="UP000001890">
    <property type="component" value="Chromosome"/>
</dbReference>
<protein>
    <submittedName>
        <fullName evidence="5">Putative transcriptional regulator, gntr family protein</fullName>
    </submittedName>
</protein>
<dbReference type="AlphaFoldDB" id="D2UGK1"/>
<dbReference type="InterPro" id="IPR036388">
    <property type="entry name" value="WH-like_DNA-bd_sf"/>
</dbReference>
<dbReference type="OrthoDB" id="7005926at2"/>
<keyword evidence="1" id="KW-0805">Transcription regulation</keyword>
<evidence type="ECO:0000256" key="1">
    <source>
        <dbReference type="ARBA" id="ARBA00023015"/>
    </source>
</evidence>
<evidence type="ECO:0000313" key="5">
    <source>
        <dbReference type="EMBL" id="CBA17512.1"/>
    </source>
</evidence>
<dbReference type="InterPro" id="IPR011711">
    <property type="entry name" value="GntR_C"/>
</dbReference>
<dbReference type="PROSITE" id="PS50949">
    <property type="entry name" value="HTH_GNTR"/>
    <property type="match status" value="1"/>
</dbReference>
<dbReference type="InterPro" id="IPR036390">
    <property type="entry name" value="WH_DNA-bd_sf"/>
</dbReference>
<organism evidence="5 6">
    <name type="scientific">Xanthomonas albilineans (strain GPE PC73 / CFBP 7063)</name>
    <dbReference type="NCBI Taxonomy" id="380358"/>
    <lineage>
        <taxon>Bacteria</taxon>
        <taxon>Pseudomonadati</taxon>
        <taxon>Pseudomonadota</taxon>
        <taxon>Gammaproteobacteria</taxon>
        <taxon>Lysobacterales</taxon>
        <taxon>Lysobacteraceae</taxon>
        <taxon>Xanthomonas</taxon>
    </lineage>
</organism>
<dbReference type="Pfam" id="PF00392">
    <property type="entry name" value="GntR"/>
    <property type="match status" value="1"/>
</dbReference>
<reference evidence="5 6" key="1">
    <citation type="journal article" date="2009" name="BMC Genomics">
        <title>The complete genome sequence of Xanthomonas albilineans provides new insights into the reductive genome evolution of the xylem-limited Xanthomonadaceae.</title>
        <authorList>
            <person name="Pieretti I."/>
            <person name="Royer M."/>
            <person name="Barbe V."/>
            <person name="Carrere S."/>
            <person name="Koebnik R."/>
            <person name="Cociancich S."/>
            <person name="Couloux A."/>
            <person name="Darrasse A."/>
            <person name="Gouzy J."/>
            <person name="Jacques M.A."/>
            <person name="Lauber E."/>
            <person name="Manceau C."/>
            <person name="Mangenot S."/>
            <person name="Poussier S."/>
            <person name="Segurens B."/>
            <person name="Szurek B."/>
            <person name="Verdier V."/>
            <person name="Arlat M."/>
            <person name="Rott P."/>
        </authorList>
    </citation>
    <scope>NUCLEOTIDE SEQUENCE [LARGE SCALE GENOMIC DNA]</scope>
    <source>
        <strain evidence="6">GPE PC73 / CFBP 7063</strain>
    </source>
</reference>
<dbReference type="SMART" id="SM00895">
    <property type="entry name" value="FCD"/>
    <property type="match status" value="1"/>
</dbReference>